<evidence type="ECO:0000256" key="2">
    <source>
        <dbReference type="ARBA" id="ARBA00022448"/>
    </source>
</evidence>
<keyword evidence="6 8" id="KW-0067">ATP-binding</keyword>
<keyword evidence="9" id="KW-1185">Reference proteome</keyword>
<dbReference type="Pfam" id="PF00005">
    <property type="entry name" value="ABC_tran"/>
    <property type="match status" value="2"/>
</dbReference>
<dbReference type="PANTHER" id="PTHR43790:SF9">
    <property type="entry name" value="GALACTOFURANOSE TRANSPORTER ATP-BINDING PROTEIN YTFR"/>
    <property type="match status" value="1"/>
</dbReference>
<dbReference type="EMBL" id="JAUSVK010000001">
    <property type="protein sequence ID" value="MDQ0390924.1"/>
    <property type="molecule type" value="Genomic_DNA"/>
</dbReference>
<dbReference type="InterPro" id="IPR017871">
    <property type="entry name" value="ABC_transporter-like_CS"/>
</dbReference>
<keyword evidence="3" id="KW-0762">Sugar transport</keyword>
<protein>
    <submittedName>
        <fullName evidence="8">Ribose transport system ATP-binding protein</fullName>
    </submittedName>
</protein>
<evidence type="ECO:0000313" key="8">
    <source>
        <dbReference type="EMBL" id="MDQ0390924.1"/>
    </source>
</evidence>
<dbReference type="Gene3D" id="3.40.50.300">
    <property type="entry name" value="P-loop containing nucleotide triphosphate hydrolases"/>
    <property type="match status" value="2"/>
</dbReference>
<keyword evidence="4" id="KW-0677">Repeat</keyword>
<feature type="domain" description="ABC transporter" evidence="7">
    <location>
        <begin position="2"/>
        <end position="211"/>
    </location>
</feature>
<keyword evidence="2" id="KW-0813">Transport</keyword>
<dbReference type="PANTHER" id="PTHR43790">
    <property type="entry name" value="CARBOHYDRATE TRANSPORT ATP-BINDING PROTEIN MG119-RELATED"/>
    <property type="match status" value="1"/>
</dbReference>
<evidence type="ECO:0000259" key="7">
    <source>
        <dbReference type="PROSITE" id="PS50893"/>
    </source>
</evidence>
<dbReference type="InterPro" id="IPR027417">
    <property type="entry name" value="P-loop_NTPase"/>
</dbReference>
<evidence type="ECO:0000313" key="9">
    <source>
        <dbReference type="Proteomes" id="UP001237448"/>
    </source>
</evidence>
<comment type="caution">
    <text evidence="8">The sequence shown here is derived from an EMBL/GenBank/DDBJ whole genome shotgun (WGS) entry which is preliminary data.</text>
</comment>
<gene>
    <name evidence="8" type="ORF">J3R73_000716</name>
</gene>
<dbReference type="SMART" id="SM00382">
    <property type="entry name" value="AAA"/>
    <property type="match status" value="1"/>
</dbReference>
<feature type="domain" description="ABC transporter" evidence="7">
    <location>
        <begin position="238"/>
        <end position="478"/>
    </location>
</feature>
<evidence type="ECO:0000256" key="4">
    <source>
        <dbReference type="ARBA" id="ARBA00022737"/>
    </source>
</evidence>
<reference evidence="8 9" key="1">
    <citation type="submission" date="2023-07" db="EMBL/GenBank/DDBJ databases">
        <title>Genomic Encyclopedia of Type Strains, Phase IV (KMG-IV): sequencing the most valuable type-strain genomes for metagenomic binning, comparative biology and taxonomic classification.</title>
        <authorList>
            <person name="Goeker M."/>
        </authorList>
    </citation>
    <scope>NUCLEOTIDE SEQUENCE [LARGE SCALE GENOMIC DNA]</scope>
    <source>
        <strain evidence="8 9">DSM 5896</strain>
    </source>
</reference>
<evidence type="ECO:0000256" key="5">
    <source>
        <dbReference type="ARBA" id="ARBA00022741"/>
    </source>
</evidence>
<proteinExistence type="inferred from homology"/>
<dbReference type="PROSITE" id="PS00211">
    <property type="entry name" value="ABC_TRANSPORTER_1"/>
    <property type="match status" value="1"/>
</dbReference>
<accession>A0ABU0F8I5</accession>
<organism evidence="8 9">
    <name type="scientific">Labrys monachus</name>
    <dbReference type="NCBI Taxonomy" id="217067"/>
    <lineage>
        <taxon>Bacteria</taxon>
        <taxon>Pseudomonadati</taxon>
        <taxon>Pseudomonadota</taxon>
        <taxon>Alphaproteobacteria</taxon>
        <taxon>Hyphomicrobiales</taxon>
        <taxon>Xanthobacteraceae</taxon>
        <taxon>Labrys</taxon>
    </lineage>
</organism>
<evidence type="ECO:0000256" key="3">
    <source>
        <dbReference type="ARBA" id="ARBA00022597"/>
    </source>
</evidence>
<sequence>MLGANGSGKSTLAKVLTGVYQPEQGEIVVGAARVGRITSPSHANELGIAVVHQEAPLIDSMTVSEGMALFRGYPTAGGRVQWNRLREETSAMLRAFDVDVDPDRLAGTLSPAERALVAMVIALDQVKSGLQLLILDEVTASLPERQAATFLDRVAAVARAGTAVLMVTHRLAELQGRADTVTVLRNGKVVHSAPADAVDHKTLVATMVGAHQGPVPTEEAPRRDIVSRLWATVSRSGPRSEGQAPVLQARNLAGRFMRDVSFDIRRGEIVGVAGLIEGGINELPQVLGGTVPRRGGTLRVGERELPRRMTPRAALRAGLALLPVDRLRSGGIGTLDLTENVLLPELGSFWHARSRERRVMEEIIACFDVRPPDPRALFGRLSGGNQQKILLGKWLLMRPSVLILEDPTSGVDPNARSKMFEAIADAARQGVSILFFSTEPEQLAAMCTRVLVLRDGVVARELTGDDLDQAIISQWSYS</sequence>
<dbReference type="InterPro" id="IPR003593">
    <property type="entry name" value="AAA+_ATPase"/>
</dbReference>
<name>A0ABU0F8I5_9HYPH</name>
<evidence type="ECO:0000256" key="1">
    <source>
        <dbReference type="ARBA" id="ARBA00005417"/>
    </source>
</evidence>
<dbReference type="InterPro" id="IPR050107">
    <property type="entry name" value="ABC_carbohydrate_import_ATPase"/>
</dbReference>
<dbReference type="GO" id="GO:0005524">
    <property type="term" value="F:ATP binding"/>
    <property type="evidence" value="ECO:0007669"/>
    <property type="project" value="UniProtKB-KW"/>
</dbReference>
<dbReference type="InterPro" id="IPR003439">
    <property type="entry name" value="ABC_transporter-like_ATP-bd"/>
</dbReference>
<dbReference type="PROSITE" id="PS50893">
    <property type="entry name" value="ABC_TRANSPORTER_2"/>
    <property type="match status" value="2"/>
</dbReference>
<comment type="similarity">
    <text evidence="1">Belongs to the ABC transporter superfamily.</text>
</comment>
<dbReference type="Proteomes" id="UP001237448">
    <property type="component" value="Unassembled WGS sequence"/>
</dbReference>
<dbReference type="SUPFAM" id="SSF52540">
    <property type="entry name" value="P-loop containing nucleoside triphosphate hydrolases"/>
    <property type="match status" value="2"/>
</dbReference>
<evidence type="ECO:0000256" key="6">
    <source>
        <dbReference type="ARBA" id="ARBA00022840"/>
    </source>
</evidence>
<keyword evidence="5" id="KW-0547">Nucleotide-binding</keyword>